<evidence type="ECO:0000256" key="15">
    <source>
        <dbReference type="HAMAP-Rule" id="MF_00688"/>
    </source>
</evidence>
<comment type="catalytic activity">
    <reaction evidence="5 15">
        <text>L-phenylalanyl-tRNA(Phe) + an N-terminal L-alpha-aminoacyl-[protein] = an N-terminal L-phenylalanyl-L-alpha-aminoacyl-[protein] + tRNA(Phe)</text>
        <dbReference type="Rhea" id="RHEA:43632"/>
        <dbReference type="Rhea" id="RHEA-COMP:9668"/>
        <dbReference type="Rhea" id="RHEA-COMP:9699"/>
        <dbReference type="Rhea" id="RHEA-COMP:10636"/>
        <dbReference type="Rhea" id="RHEA-COMP:10637"/>
        <dbReference type="ChEBI" id="CHEBI:78442"/>
        <dbReference type="ChEBI" id="CHEBI:78531"/>
        <dbReference type="ChEBI" id="CHEBI:78597"/>
        <dbReference type="ChEBI" id="CHEBI:83561"/>
        <dbReference type="EC" id="2.3.2.6"/>
    </reaction>
</comment>
<reference evidence="17 18" key="1">
    <citation type="submission" date="2020-09" db="EMBL/GenBank/DDBJ databases">
        <title>Complete genome sequence of an Arctic sea ice bacterium Marinomonas arctica BSI20414.</title>
        <authorList>
            <person name="Liao L."/>
            <person name="Chen B."/>
        </authorList>
    </citation>
    <scope>NUCLEOTIDE SEQUENCE [LARGE SCALE GENOMIC DNA]</scope>
    <source>
        <strain evidence="17 18">BSI20414</strain>
    </source>
</reference>
<protein>
    <recommendedName>
        <fullName evidence="11 15">Leucyl/phenylalanyl-tRNA--protein transferase</fullName>
        <ecNumber evidence="10 15">2.3.2.6</ecNumber>
    </recommendedName>
    <alternativeName>
        <fullName evidence="12 15">L/F-transferase</fullName>
    </alternativeName>
    <alternativeName>
        <fullName evidence="13 15">Leucyltransferase</fullName>
    </alternativeName>
    <alternativeName>
        <fullName evidence="14 15">Phenyalanyltransferase</fullName>
    </alternativeName>
</protein>
<dbReference type="InterPro" id="IPR004616">
    <property type="entry name" value="Leu/Phe-tRNA_Trfase"/>
</dbReference>
<evidence type="ECO:0000256" key="2">
    <source>
        <dbReference type="ARBA" id="ARBA00022490"/>
    </source>
</evidence>
<dbReference type="InterPro" id="IPR042221">
    <property type="entry name" value="Leu/Phe-tRNA_Trfase_N"/>
</dbReference>
<evidence type="ECO:0000313" key="17">
    <source>
        <dbReference type="EMBL" id="QNT04858.1"/>
    </source>
</evidence>
<comment type="subcellular location">
    <subcellularLocation>
        <location evidence="1 15">Cytoplasm</location>
    </subcellularLocation>
</comment>
<evidence type="ECO:0000256" key="5">
    <source>
        <dbReference type="ARBA" id="ARBA00050607"/>
    </source>
</evidence>
<dbReference type="Gene3D" id="3.30.70.3550">
    <property type="entry name" value="Leucyl/phenylalanyl-tRNA-protein transferase, N-terminal domain"/>
    <property type="match status" value="1"/>
</dbReference>
<evidence type="ECO:0000256" key="9">
    <source>
        <dbReference type="ARBA" id="ARBA00061535"/>
    </source>
</evidence>
<dbReference type="InterPro" id="IPR042203">
    <property type="entry name" value="Leu/Phe-tRNA_Trfase_C"/>
</dbReference>
<accession>A0A7H1J2Z2</accession>
<dbReference type="PANTHER" id="PTHR30098">
    <property type="entry name" value="LEUCYL/PHENYLALANYL-TRNA--PROTEIN TRANSFERASE"/>
    <property type="match status" value="1"/>
</dbReference>
<comment type="catalytic activity">
    <reaction evidence="7 15">
        <text>N-terminal L-lysyl-[protein] + L-leucyl-tRNA(Leu) = N-terminal L-leucyl-L-lysyl-[protein] + tRNA(Leu) + H(+)</text>
        <dbReference type="Rhea" id="RHEA:12340"/>
        <dbReference type="Rhea" id="RHEA-COMP:9613"/>
        <dbReference type="Rhea" id="RHEA-COMP:9622"/>
        <dbReference type="Rhea" id="RHEA-COMP:12670"/>
        <dbReference type="Rhea" id="RHEA-COMP:12671"/>
        <dbReference type="ChEBI" id="CHEBI:15378"/>
        <dbReference type="ChEBI" id="CHEBI:65249"/>
        <dbReference type="ChEBI" id="CHEBI:78442"/>
        <dbReference type="ChEBI" id="CHEBI:78494"/>
        <dbReference type="ChEBI" id="CHEBI:133043"/>
        <dbReference type="EC" id="2.3.2.6"/>
    </reaction>
</comment>
<evidence type="ECO:0000256" key="11">
    <source>
        <dbReference type="ARBA" id="ARBA00074372"/>
    </source>
</evidence>
<dbReference type="EMBL" id="CP061081">
    <property type="protein sequence ID" value="QNT04858.1"/>
    <property type="molecule type" value="Genomic_DNA"/>
</dbReference>
<dbReference type="AlphaFoldDB" id="A0A7H1J2Z2"/>
<evidence type="ECO:0000256" key="12">
    <source>
        <dbReference type="ARBA" id="ARBA00077136"/>
    </source>
</evidence>
<dbReference type="Gene3D" id="3.40.630.70">
    <property type="entry name" value="Leucyl/phenylalanyl-tRNA-protein transferase, C-terminal domain"/>
    <property type="match status" value="1"/>
</dbReference>
<dbReference type="Proteomes" id="UP000516370">
    <property type="component" value="Chromosome"/>
</dbReference>
<dbReference type="InterPro" id="IPR016181">
    <property type="entry name" value="Acyl_CoA_acyltransferase"/>
</dbReference>
<evidence type="ECO:0000256" key="3">
    <source>
        <dbReference type="ARBA" id="ARBA00022679"/>
    </source>
</evidence>
<dbReference type="HAMAP" id="MF_00688">
    <property type="entry name" value="Leu_Phe_trans"/>
    <property type="match status" value="1"/>
</dbReference>
<comment type="similarity">
    <text evidence="9 15">Belongs to the L/F-transferase family.</text>
</comment>
<dbReference type="EC" id="2.3.2.6" evidence="10 15"/>
<dbReference type="GO" id="GO:0005737">
    <property type="term" value="C:cytoplasm"/>
    <property type="evidence" value="ECO:0007669"/>
    <property type="project" value="UniProtKB-SubCell"/>
</dbReference>
<dbReference type="RefSeq" id="WP_111606862.1">
    <property type="nucleotide sequence ID" value="NZ_BMLJ01000010.1"/>
</dbReference>
<dbReference type="KEGG" id="mard:IBG28_14275"/>
<proteinExistence type="inferred from homology"/>
<dbReference type="FunFam" id="3.30.70.3550:FF:000001">
    <property type="entry name" value="Leucyl/phenylalanyl-tRNA--protein transferase"/>
    <property type="match status" value="1"/>
</dbReference>
<keyword evidence="18" id="KW-1185">Reference proteome</keyword>
<comment type="function">
    <text evidence="8 15">Functions in the N-end rule pathway of protein degradation where it conjugates Leu, Phe and, less efficiently, Met from aminoacyl-tRNAs to the N-termini of proteins containing an N-terminal arginine or lysine.</text>
</comment>
<sequence>MQTSTTDSDTDDTQELVLLTESPYDTPNPSKALQDPEGLSAIGGDLSTTRLIHLYSKGFFPWFSDPDPILWWHPRQRCVLKPADFHLSKSLKKALKKIDQTASKHEQWFFSINQDFSAVINHCAGLRVNKEGTWISKDIKTAYQKLHKLGYAHSIEIWQNETLIGGFYGIAMGNMFFGESMFSLVPNASKVALKLFCELAQNCHIELIDCQVESKHLLSLGAKLIEREVFSKQLEQLIPATTTNPALIQLGQKTQKQRI</sequence>
<evidence type="ECO:0000256" key="14">
    <source>
        <dbReference type="ARBA" id="ARBA00083640"/>
    </source>
</evidence>
<evidence type="ECO:0000256" key="7">
    <source>
        <dbReference type="ARBA" id="ARBA00051538"/>
    </source>
</evidence>
<name>A0A7H1J2Z2_9GAMM</name>
<evidence type="ECO:0000256" key="8">
    <source>
        <dbReference type="ARBA" id="ARBA00054043"/>
    </source>
</evidence>
<keyword evidence="3 15" id="KW-0808">Transferase</keyword>
<feature type="region of interest" description="Disordered" evidence="16">
    <location>
        <begin position="1"/>
        <end position="38"/>
    </location>
</feature>
<evidence type="ECO:0000256" key="16">
    <source>
        <dbReference type="SAM" id="MobiDB-lite"/>
    </source>
</evidence>
<evidence type="ECO:0000256" key="6">
    <source>
        <dbReference type="ARBA" id="ARBA00050652"/>
    </source>
</evidence>
<evidence type="ECO:0000256" key="4">
    <source>
        <dbReference type="ARBA" id="ARBA00023315"/>
    </source>
</evidence>
<dbReference type="SUPFAM" id="SSF55729">
    <property type="entry name" value="Acyl-CoA N-acyltransferases (Nat)"/>
    <property type="match status" value="1"/>
</dbReference>
<dbReference type="Pfam" id="PF03588">
    <property type="entry name" value="Leu_Phe_trans"/>
    <property type="match status" value="1"/>
</dbReference>
<dbReference type="OrthoDB" id="9790282at2"/>
<dbReference type="GO" id="GO:0030163">
    <property type="term" value="P:protein catabolic process"/>
    <property type="evidence" value="ECO:0007669"/>
    <property type="project" value="UniProtKB-UniRule"/>
</dbReference>
<evidence type="ECO:0000313" key="18">
    <source>
        <dbReference type="Proteomes" id="UP000516370"/>
    </source>
</evidence>
<evidence type="ECO:0000256" key="10">
    <source>
        <dbReference type="ARBA" id="ARBA00066767"/>
    </source>
</evidence>
<dbReference type="PANTHER" id="PTHR30098:SF2">
    <property type="entry name" value="LEUCYL_PHENYLALANYL-TRNA--PROTEIN TRANSFERASE"/>
    <property type="match status" value="1"/>
</dbReference>
<comment type="catalytic activity">
    <reaction evidence="6 15">
        <text>N-terminal L-arginyl-[protein] + L-leucyl-tRNA(Leu) = N-terminal L-leucyl-L-arginyl-[protein] + tRNA(Leu) + H(+)</text>
        <dbReference type="Rhea" id="RHEA:50416"/>
        <dbReference type="Rhea" id="RHEA-COMP:9613"/>
        <dbReference type="Rhea" id="RHEA-COMP:9622"/>
        <dbReference type="Rhea" id="RHEA-COMP:12672"/>
        <dbReference type="Rhea" id="RHEA-COMP:12673"/>
        <dbReference type="ChEBI" id="CHEBI:15378"/>
        <dbReference type="ChEBI" id="CHEBI:64719"/>
        <dbReference type="ChEBI" id="CHEBI:78442"/>
        <dbReference type="ChEBI" id="CHEBI:78494"/>
        <dbReference type="ChEBI" id="CHEBI:133044"/>
        <dbReference type="EC" id="2.3.2.6"/>
    </reaction>
</comment>
<evidence type="ECO:0000256" key="1">
    <source>
        <dbReference type="ARBA" id="ARBA00004496"/>
    </source>
</evidence>
<keyword evidence="2 15" id="KW-0963">Cytoplasm</keyword>
<keyword evidence="4 15" id="KW-0012">Acyltransferase</keyword>
<gene>
    <name evidence="15 17" type="primary">aat</name>
    <name evidence="17" type="ORF">IBG28_14275</name>
</gene>
<organism evidence="17 18">
    <name type="scientific">Marinomonas arctica</name>
    <dbReference type="NCBI Taxonomy" id="383750"/>
    <lineage>
        <taxon>Bacteria</taxon>
        <taxon>Pseudomonadati</taxon>
        <taxon>Pseudomonadota</taxon>
        <taxon>Gammaproteobacteria</taxon>
        <taxon>Oceanospirillales</taxon>
        <taxon>Oceanospirillaceae</taxon>
        <taxon>Marinomonas</taxon>
    </lineage>
</organism>
<evidence type="ECO:0000256" key="13">
    <source>
        <dbReference type="ARBA" id="ARBA00077165"/>
    </source>
</evidence>
<dbReference type="NCBIfam" id="TIGR00667">
    <property type="entry name" value="aat"/>
    <property type="match status" value="1"/>
</dbReference>
<dbReference type="GO" id="GO:0008914">
    <property type="term" value="F:leucyl-tRNA--protein transferase activity"/>
    <property type="evidence" value="ECO:0007669"/>
    <property type="project" value="UniProtKB-UniRule"/>
</dbReference>